<accession>A0A2T1A436</accession>
<keyword evidence="2" id="KW-0378">Hydrolase</keyword>
<dbReference type="GO" id="GO:0004252">
    <property type="term" value="F:serine-type endopeptidase activity"/>
    <property type="evidence" value="ECO:0007669"/>
    <property type="project" value="InterPro"/>
</dbReference>
<sequence length="108" mass="11985">MREDGTMTTGKSRWFRAAVSGQSMAPTLNHGDYVMVRRGGTVRPGQVVLAEFELKPDFIVIKRVVSVDDNGLWLVGDNSAQSDASEKYGYAAPLGVVFARYWPHPRKL</sequence>
<organism evidence="4 5">
    <name type="scientific">Antricoccus suffuscus</name>
    <dbReference type="NCBI Taxonomy" id="1629062"/>
    <lineage>
        <taxon>Bacteria</taxon>
        <taxon>Bacillati</taxon>
        <taxon>Actinomycetota</taxon>
        <taxon>Actinomycetes</taxon>
        <taxon>Geodermatophilales</taxon>
        <taxon>Antricoccaceae</taxon>
        <taxon>Antricoccus</taxon>
    </lineage>
</organism>
<evidence type="ECO:0000256" key="2">
    <source>
        <dbReference type="ARBA" id="ARBA00022801"/>
    </source>
</evidence>
<dbReference type="AlphaFoldDB" id="A0A2T1A436"/>
<dbReference type="PROSITE" id="PS00501">
    <property type="entry name" value="SPASE_I_1"/>
    <property type="match status" value="1"/>
</dbReference>
<dbReference type="EMBL" id="PVUE01000002">
    <property type="protein sequence ID" value="PRZ43359.1"/>
    <property type="molecule type" value="Genomic_DNA"/>
</dbReference>
<dbReference type="Pfam" id="PF00717">
    <property type="entry name" value="Peptidase_S24"/>
    <property type="match status" value="1"/>
</dbReference>
<keyword evidence="5" id="KW-1185">Reference proteome</keyword>
<comment type="caution">
    <text evidence="4">The sequence shown here is derived from an EMBL/GenBank/DDBJ whole genome shotgun (WGS) entry which is preliminary data.</text>
</comment>
<dbReference type="SUPFAM" id="SSF51306">
    <property type="entry name" value="LexA/Signal peptidase"/>
    <property type="match status" value="1"/>
</dbReference>
<evidence type="ECO:0000259" key="3">
    <source>
        <dbReference type="Pfam" id="PF00717"/>
    </source>
</evidence>
<dbReference type="InterPro" id="IPR039418">
    <property type="entry name" value="LexA-like"/>
</dbReference>
<evidence type="ECO:0000313" key="4">
    <source>
        <dbReference type="EMBL" id="PRZ43359.1"/>
    </source>
</evidence>
<name>A0A2T1A436_9ACTN</name>
<dbReference type="GO" id="GO:0016020">
    <property type="term" value="C:membrane"/>
    <property type="evidence" value="ECO:0007669"/>
    <property type="project" value="InterPro"/>
</dbReference>
<gene>
    <name evidence="4" type="ORF">CLV47_10244</name>
</gene>
<dbReference type="InterPro" id="IPR036286">
    <property type="entry name" value="LexA/Signal_pep-like_sf"/>
</dbReference>
<keyword evidence="1 4" id="KW-0645">Protease</keyword>
<feature type="domain" description="Peptidase S24/S26A/S26B/S26C" evidence="3">
    <location>
        <begin position="9"/>
        <end position="83"/>
    </location>
</feature>
<reference evidence="4 5" key="1">
    <citation type="submission" date="2018-03" db="EMBL/GenBank/DDBJ databases">
        <title>Genomic Encyclopedia of Archaeal and Bacterial Type Strains, Phase II (KMG-II): from individual species to whole genera.</title>
        <authorList>
            <person name="Goeker M."/>
        </authorList>
    </citation>
    <scope>NUCLEOTIDE SEQUENCE [LARGE SCALE GENOMIC DNA]</scope>
    <source>
        <strain evidence="4 5">DSM 100065</strain>
    </source>
</reference>
<dbReference type="Proteomes" id="UP000237752">
    <property type="component" value="Unassembled WGS sequence"/>
</dbReference>
<dbReference type="Gene3D" id="2.10.109.10">
    <property type="entry name" value="Umud Fragment, subunit A"/>
    <property type="match status" value="1"/>
</dbReference>
<dbReference type="InterPro" id="IPR015927">
    <property type="entry name" value="Peptidase_S24_S26A/B/C"/>
</dbReference>
<dbReference type="OrthoDB" id="1467636at2"/>
<dbReference type="CDD" id="cd06529">
    <property type="entry name" value="S24_LexA-like"/>
    <property type="match status" value="1"/>
</dbReference>
<dbReference type="GO" id="GO:0006508">
    <property type="term" value="P:proteolysis"/>
    <property type="evidence" value="ECO:0007669"/>
    <property type="project" value="UniProtKB-KW"/>
</dbReference>
<protein>
    <submittedName>
        <fullName evidence="4">Nickel-type superoxide dismutase maturation protease</fullName>
    </submittedName>
</protein>
<evidence type="ECO:0000313" key="5">
    <source>
        <dbReference type="Proteomes" id="UP000237752"/>
    </source>
</evidence>
<dbReference type="InterPro" id="IPR019756">
    <property type="entry name" value="Pept_S26A_signal_pept_1_Ser-AS"/>
</dbReference>
<proteinExistence type="predicted"/>
<evidence type="ECO:0000256" key="1">
    <source>
        <dbReference type="ARBA" id="ARBA00022670"/>
    </source>
</evidence>